<evidence type="ECO:0000313" key="2">
    <source>
        <dbReference type="EMBL" id="GJE95435.1"/>
    </source>
</evidence>
<organism evidence="2 3">
    <name type="scientific">Phanerochaete sordida</name>
    <dbReference type="NCBI Taxonomy" id="48140"/>
    <lineage>
        <taxon>Eukaryota</taxon>
        <taxon>Fungi</taxon>
        <taxon>Dikarya</taxon>
        <taxon>Basidiomycota</taxon>
        <taxon>Agaricomycotina</taxon>
        <taxon>Agaricomycetes</taxon>
        <taxon>Polyporales</taxon>
        <taxon>Phanerochaetaceae</taxon>
        <taxon>Phanerochaete</taxon>
    </lineage>
</organism>
<name>A0A9P3GI17_9APHY</name>
<evidence type="ECO:0000313" key="3">
    <source>
        <dbReference type="Proteomes" id="UP000703269"/>
    </source>
</evidence>
<proteinExistence type="predicted"/>
<sequence>MTDNFIWVVDARDIPRPSVKVTQKPSGPDCGPDDSHTLEVCIPGAEPIHITLDAHTAKARTRLPGLAKMWRTLLLKLYIPYIAQQISPHLLPPLRDAGERLRVAESAPPVMPASAIKVPLTRLAAIVDAAAEASTPGAPAPSQAPAATSTRAAASVPDCAATAPAASNPTSTAIANNEEYDSDSSLPSLRTVSDSSDDLGPAESDSESAGSSS</sequence>
<dbReference type="AlphaFoldDB" id="A0A9P3GI17"/>
<feature type="compositionally biased region" description="Low complexity" evidence="1">
    <location>
        <begin position="157"/>
        <end position="177"/>
    </location>
</feature>
<accession>A0A9P3GI17</accession>
<gene>
    <name evidence="2" type="ORF">PsYK624_116190</name>
</gene>
<comment type="caution">
    <text evidence="2">The sequence shown here is derived from an EMBL/GenBank/DDBJ whole genome shotgun (WGS) entry which is preliminary data.</text>
</comment>
<protein>
    <submittedName>
        <fullName evidence="2">Uncharacterized protein</fullName>
    </submittedName>
</protein>
<reference evidence="2 3" key="1">
    <citation type="submission" date="2021-08" db="EMBL/GenBank/DDBJ databases">
        <title>Draft Genome Sequence of Phanerochaete sordida strain YK-624.</title>
        <authorList>
            <person name="Mori T."/>
            <person name="Dohra H."/>
            <person name="Suzuki T."/>
            <person name="Kawagishi H."/>
            <person name="Hirai H."/>
        </authorList>
    </citation>
    <scope>NUCLEOTIDE SEQUENCE [LARGE SCALE GENOMIC DNA]</scope>
    <source>
        <strain evidence="2 3">YK-624</strain>
    </source>
</reference>
<evidence type="ECO:0000256" key="1">
    <source>
        <dbReference type="SAM" id="MobiDB-lite"/>
    </source>
</evidence>
<feature type="region of interest" description="Disordered" evidence="1">
    <location>
        <begin position="157"/>
        <end position="213"/>
    </location>
</feature>
<dbReference type="Proteomes" id="UP000703269">
    <property type="component" value="Unassembled WGS sequence"/>
</dbReference>
<keyword evidence="3" id="KW-1185">Reference proteome</keyword>
<dbReference type="EMBL" id="BPQB01000049">
    <property type="protein sequence ID" value="GJE95435.1"/>
    <property type="molecule type" value="Genomic_DNA"/>
</dbReference>
<feature type="compositionally biased region" description="Polar residues" evidence="1">
    <location>
        <begin position="183"/>
        <end position="194"/>
    </location>
</feature>